<feature type="binding site" evidence="8">
    <location>
        <position position="96"/>
    </location>
    <ligand>
        <name>ATP</name>
        <dbReference type="ChEBI" id="CHEBI:30616"/>
    </ligand>
</feature>
<comment type="catalytic activity">
    <reaction evidence="8">
        <text>L-tyrosyl-[protein] + UTP = O-(5'-uridylyl)-L-tyrosyl-[protein] + diphosphate</text>
        <dbReference type="Rhea" id="RHEA:83887"/>
        <dbReference type="Rhea" id="RHEA-COMP:10136"/>
        <dbReference type="Rhea" id="RHEA-COMP:20238"/>
        <dbReference type="ChEBI" id="CHEBI:33019"/>
        <dbReference type="ChEBI" id="CHEBI:46398"/>
        <dbReference type="ChEBI" id="CHEBI:46858"/>
        <dbReference type="ChEBI" id="CHEBI:90602"/>
    </reaction>
</comment>
<dbReference type="Proteomes" id="UP000018291">
    <property type="component" value="Unassembled WGS sequence"/>
</dbReference>
<comment type="catalytic activity">
    <reaction evidence="8">
        <text>L-histidyl-[protein] + UTP = N(tele)-(5'-uridylyl)-L-histidyl-[protein] + diphosphate</text>
        <dbReference type="Rhea" id="RHEA:83891"/>
        <dbReference type="Rhea" id="RHEA-COMP:9745"/>
        <dbReference type="Rhea" id="RHEA-COMP:20239"/>
        <dbReference type="ChEBI" id="CHEBI:29979"/>
        <dbReference type="ChEBI" id="CHEBI:33019"/>
        <dbReference type="ChEBI" id="CHEBI:46398"/>
        <dbReference type="ChEBI" id="CHEBI:233474"/>
    </reaction>
</comment>
<comment type="similarity">
    <text evidence="1 8">Belongs to the SELO family.</text>
</comment>
<feature type="binding site" evidence="8">
    <location>
        <position position="265"/>
    </location>
    <ligand>
        <name>Mg(2+)</name>
        <dbReference type="ChEBI" id="CHEBI:18420"/>
    </ligand>
</feature>
<dbReference type="GO" id="GO:0070733">
    <property type="term" value="F:AMPylase activity"/>
    <property type="evidence" value="ECO:0007669"/>
    <property type="project" value="UniProtKB-EC"/>
</dbReference>
<organism evidence="10 11">
    <name type="scientific">Candidatus Neomicrothrix parvicella RN1</name>
    <dbReference type="NCBI Taxonomy" id="1229780"/>
    <lineage>
        <taxon>Bacteria</taxon>
        <taxon>Bacillati</taxon>
        <taxon>Actinomycetota</taxon>
        <taxon>Acidimicrobiia</taxon>
        <taxon>Acidimicrobiales</taxon>
        <taxon>Microthrixaceae</taxon>
        <taxon>Candidatus Neomicrothrix</taxon>
    </lineage>
</organism>
<evidence type="ECO:0000256" key="2">
    <source>
        <dbReference type="ARBA" id="ARBA00022679"/>
    </source>
</evidence>
<comment type="catalytic activity">
    <reaction evidence="8">
        <text>L-seryl-[protein] + UTP = O-(5'-uridylyl)-L-seryl-[protein] + diphosphate</text>
        <dbReference type="Rhea" id="RHEA:64604"/>
        <dbReference type="Rhea" id="RHEA-COMP:9863"/>
        <dbReference type="Rhea" id="RHEA-COMP:16635"/>
        <dbReference type="ChEBI" id="CHEBI:29999"/>
        <dbReference type="ChEBI" id="CHEBI:33019"/>
        <dbReference type="ChEBI" id="CHEBI:46398"/>
        <dbReference type="ChEBI" id="CHEBI:156051"/>
    </reaction>
</comment>
<evidence type="ECO:0000256" key="6">
    <source>
        <dbReference type="ARBA" id="ARBA00022840"/>
    </source>
</evidence>
<evidence type="ECO:0000313" key="10">
    <source>
        <dbReference type="EMBL" id="CCM62670.1"/>
    </source>
</evidence>
<feature type="binding site" evidence="8">
    <location>
        <position position="129"/>
    </location>
    <ligand>
        <name>ATP</name>
        <dbReference type="ChEBI" id="CHEBI:30616"/>
    </ligand>
</feature>
<dbReference type="GO" id="GO:0005524">
    <property type="term" value="F:ATP binding"/>
    <property type="evidence" value="ECO:0007669"/>
    <property type="project" value="UniProtKB-UniRule"/>
</dbReference>
<dbReference type="HAMAP" id="MF_00692">
    <property type="entry name" value="SelO"/>
    <property type="match status" value="1"/>
</dbReference>
<dbReference type="Pfam" id="PF02696">
    <property type="entry name" value="SelO"/>
    <property type="match status" value="1"/>
</dbReference>
<dbReference type="eggNOG" id="COG0397">
    <property type="taxonomic scope" value="Bacteria"/>
</dbReference>
<keyword evidence="3 8" id="KW-0548">Nucleotidyltransferase</keyword>
<feature type="binding site" evidence="8">
    <location>
        <position position="265"/>
    </location>
    <ligand>
        <name>ATP</name>
        <dbReference type="ChEBI" id="CHEBI:30616"/>
    </ligand>
</feature>
<evidence type="ECO:0000256" key="1">
    <source>
        <dbReference type="ARBA" id="ARBA00009747"/>
    </source>
</evidence>
<dbReference type="EC" id="2.7.7.108" evidence="8"/>
<feature type="binding site" evidence="8">
    <location>
        <position position="95"/>
    </location>
    <ligand>
        <name>ATP</name>
        <dbReference type="ChEBI" id="CHEBI:30616"/>
    </ligand>
</feature>
<dbReference type="AlphaFoldDB" id="R4YX44"/>
<dbReference type="InterPro" id="IPR003846">
    <property type="entry name" value="SelO"/>
</dbReference>
<keyword evidence="2 8" id="KW-0808">Transferase</keyword>
<feature type="region of interest" description="Disordered" evidence="9">
    <location>
        <begin position="394"/>
        <end position="413"/>
    </location>
</feature>
<feature type="binding site" evidence="8">
    <location>
        <position position="116"/>
    </location>
    <ligand>
        <name>ATP</name>
        <dbReference type="ChEBI" id="CHEBI:30616"/>
    </ligand>
</feature>
<feature type="compositionally biased region" description="Low complexity" evidence="9">
    <location>
        <begin position="396"/>
        <end position="413"/>
    </location>
</feature>
<keyword evidence="11" id="KW-1185">Reference proteome</keyword>
<dbReference type="EC" id="2.7.7.-" evidence="8"/>
<name>R4YX44_9ACTN</name>
<keyword evidence="6 8" id="KW-0067">ATP-binding</keyword>
<feature type="binding site" evidence="8">
    <location>
        <position position="93"/>
    </location>
    <ligand>
        <name>ATP</name>
        <dbReference type="ChEBI" id="CHEBI:30616"/>
    </ligand>
</feature>
<comment type="catalytic activity">
    <reaction evidence="8">
        <text>L-threonyl-[protein] + ATP = 3-O-(5'-adenylyl)-L-threonyl-[protein] + diphosphate</text>
        <dbReference type="Rhea" id="RHEA:54292"/>
        <dbReference type="Rhea" id="RHEA-COMP:11060"/>
        <dbReference type="Rhea" id="RHEA-COMP:13847"/>
        <dbReference type="ChEBI" id="CHEBI:30013"/>
        <dbReference type="ChEBI" id="CHEBI:30616"/>
        <dbReference type="ChEBI" id="CHEBI:33019"/>
        <dbReference type="ChEBI" id="CHEBI:138113"/>
        <dbReference type="EC" id="2.7.7.108"/>
    </reaction>
</comment>
<keyword evidence="7 8" id="KW-0460">Magnesium</keyword>
<evidence type="ECO:0000256" key="8">
    <source>
        <dbReference type="HAMAP-Rule" id="MF_00692"/>
    </source>
</evidence>
<dbReference type="PANTHER" id="PTHR32057:SF14">
    <property type="entry name" value="PROTEIN ADENYLYLTRANSFERASE SELO, MITOCHONDRIAL"/>
    <property type="match status" value="1"/>
</dbReference>
<comment type="function">
    <text evidence="8">Nucleotidyltransferase involved in the post-translational modification of proteins. It can catalyze the addition of adenosine monophosphate (AMP) or uridine monophosphate (UMP) to a protein, resulting in modifications known as AMPylation and UMPylation.</text>
</comment>
<sequence length="522" mass="55436">MDETATAPLSGLESTFADALPELCLVWEAAQVPDPQAVAVNDELAAQLGLDANQLRSTDGVAMLVGNLVPPGATPVAMGYAGHQFGNYSPRLGDGRALLLGELIDPQGARWDVHLKGSGRTPFSRGGDGKATIGPMLREYLVSEAMHALGVPTTRSLAVITTGERIMREGPEPGAVLARVAAGHLRVGTFEYAARLQGDDLLRRLADYAIARHYPHLVDTDRPYLKLLTTVIEAQAALVAQWMLVGFIHGVMNTDNTTISGEGIDYGPCAFMDAYDPATVFSSIDRQGRYAYGNQSAIIGWNLARFAETLVPLLVDEVGGDTDAAVADATTELQLIADRVSLHWTAGMAAKLGLTQRPADDPALFDDLLTAMNADAADWTGTFRRLSEGLVAELPTSDSATSDSATSDSATSDVQRLDQCDVLPAVGDAIAAWLPRWRTALAAEGCKPADVASRMDAVNPLHIPRNHLVAEALDAATDGDIAPYNELLAAVRRPFDADGVDPTYERPAGAGFAARFRTFCGT</sequence>
<feature type="binding site" evidence="8">
    <location>
        <position position="256"/>
    </location>
    <ligand>
        <name>Mg(2+)</name>
        <dbReference type="ChEBI" id="CHEBI:18420"/>
    </ligand>
</feature>
<dbReference type="NCBIfam" id="NF000658">
    <property type="entry name" value="PRK00029.1"/>
    <property type="match status" value="1"/>
</dbReference>
<evidence type="ECO:0000313" key="11">
    <source>
        <dbReference type="Proteomes" id="UP000018291"/>
    </source>
</evidence>
<evidence type="ECO:0000256" key="4">
    <source>
        <dbReference type="ARBA" id="ARBA00022723"/>
    </source>
</evidence>
<keyword evidence="5 8" id="KW-0547">Nucleotide-binding</keyword>
<comment type="catalytic activity">
    <reaction evidence="8">
        <text>L-tyrosyl-[protein] + ATP = O-(5'-adenylyl)-L-tyrosyl-[protein] + diphosphate</text>
        <dbReference type="Rhea" id="RHEA:54288"/>
        <dbReference type="Rhea" id="RHEA-COMP:10136"/>
        <dbReference type="Rhea" id="RHEA-COMP:13846"/>
        <dbReference type="ChEBI" id="CHEBI:30616"/>
        <dbReference type="ChEBI" id="CHEBI:33019"/>
        <dbReference type="ChEBI" id="CHEBI:46858"/>
        <dbReference type="ChEBI" id="CHEBI:83624"/>
        <dbReference type="EC" id="2.7.7.108"/>
    </reaction>
</comment>
<feature type="active site" description="Proton acceptor" evidence="8">
    <location>
        <position position="255"/>
    </location>
</feature>
<evidence type="ECO:0000256" key="3">
    <source>
        <dbReference type="ARBA" id="ARBA00022695"/>
    </source>
</evidence>
<keyword evidence="8" id="KW-0464">Manganese</keyword>
<dbReference type="HOGENOM" id="CLU_010245_4_1_11"/>
<feature type="binding site" evidence="8">
    <location>
        <position position="186"/>
    </location>
    <ligand>
        <name>ATP</name>
        <dbReference type="ChEBI" id="CHEBI:30616"/>
    </ligand>
</feature>
<evidence type="ECO:0000256" key="5">
    <source>
        <dbReference type="ARBA" id="ARBA00022741"/>
    </source>
</evidence>
<feature type="binding site" evidence="8">
    <location>
        <position position="128"/>
    </location>
    <ligand>
        <name>ATP</name>
        <dbReference type="ChEBI" id="CHEBI:30616"/>
    </ligand>
</feature>
<dbReference type="EMBL" id="CANL01000005">
    <property type="protein sequence ID" value="CCM62670.1"/>
    <property type="molecule type" value="Genomic_DNA"/>
</dbReference>
<comment type="catalytic activity">
    <reaction evidence="8">
        <text>L-seryl-[protein] + ATP = 3-O-(5'-adenylyl)-L-seryl-[protein] + diphosphate</text>
        <dbReference type="Rhea" id="RHEA:58120"/>
        <dbReference type="Rhea" id="RHEA-COMP:9863"/>
        <dbReference type="Rhea" id="RHEA-COMP:15073"/>
        <dbReference type="ChEBI" id="CHEBI:29999"/>
        <dbReference type="ChEBI" id="CHEBI:30616"/>
        <dbReference type="ChEBI" id="CHEBI:33019"/>
        <dbReference type="ChEBI" id="CHEBI:142516"/>
        <dbReference type="EC" id="2.7.7.108"/>
    </reaction>
</comment>
<feature type="binding site" evidence="8">
    <location>
        <position position="179"/>
    </location>
    <ligand>
        <name>ATP</name>
        <dbReference type="ChEBI" id="CHEBI:30616"/>
    </ligand>
</feature>
<dbReference type="STRING" id="1229780.BN381_130228"/>
<dbReference type="PANTHER" id="PTHR32057">
    <property type="entry name" value="PROTEIN ADENYLYLTRANSFERASE SELO, MITOCHONDRIAL"/>
    <property type="match status" value="1"/>
</dbReference>
<evidence type="ECO:0000256" key="9">
    <source>
        <dbReference type="SAM" id="MobiDB-lite"/>
    </source>
</evidence>
<keyword evidence="4 8" id="KW-0479">Metal-binding</keyword>
<dbReference type="RefSeq" id="WP_012224234.1">
    <property type="nucleotide sequence ID" value="NZ_HG422565.1"/>
</dbReference>
<comment type="caution">
    <text evidence="10">The sequence shown here is derived from an EMBL/GenBank/DDBJ whole genome shotgun (WGS) entry which is preliminary data.</text>
</comment>
<accession>R4YX44</accession>
<comment type="cofactor">
    <cofactor evidence="8">
        <name>Mg(2+)</name>
        <dbReference type="ChEBI" id="CHEBI:18420"/>
    </cofactor>
    <cofactor evidence="8">
        <name>Mn(2+)</name>
        <dbReference type="ChEBI" id="CHEBI:29035"/>
    </cofactor>
</comment>
<reference evidence="10 11" key="1">
    <citation type="journal article" date="2013" name="ISME J.">
        <title>Metabolic model for the filamentous 'Candidatus Microthrix parvicella' based on genomic and metagenomic analyses.</title>
        <authorList>
            <person name="Jon McIlroy S."/>
            <person name="Kristiansen R."/>
            <person name="Albertsen M."/>
            <person name="Michael Karst S."/>
            <person name="Rossetti S."/>
            <person name="Lund Nielsen J."/>
            <person name="Tandoi V."/>
            <person name="James Seviour R."/>
            <person name="Nielsen P.H."/>
        </authorList>
    </citation>
    <scope>NUCLEOTIDE SEQUENCE [LARGE SCALE GENOMIC DNA]</scope>
    <source>
        <strain evidence="10 11">RN1</strain>
    </source>
</reference>
<proteinExistence type="inferred from homology"/>
<dbReference type="GO" id="GO:0030145">
    <property type="term" value="F:manganese ion binding"/>
    <property type="evidence" value="ECO:0007669"/>
    <property type="project" value="UniProtKB-UniRule"/>
</dbReference>
<dbReference type="GO" id="GO:0000287">
    <property type="term" value="F:magnesium ion binding"/>
    <property type="evidence" value="ECO:0007669"/>
    <property type="project" value="UniProtKB-UniRule"/>
</dbReference>
<evidence type="ECO:0000256" key="7">
    <source>
        <dbReference type="ARBA" id="ARBA00022842"/>
    </source>
</evidence>
<protein>
    <recommendedName>
        <fullName evidence="8">Protein nucleotidyltransferase YdiU</fullName>
        <ecNumber evidence="8">2.7.7.-</ecNumber>
    </recommendedName>
    <alternativeName>
        <fullName evidence="8">Protein adenylyltransferase YdiU</fullName>
        <ecNumber evidence="8">2.7.7.108</ecNumber>
    </alternativeName>
    <alternativeName>
        <fullName evidence="8">Protein uridylyltransferase YdiU</fullName>
        <ecNumber evidence="8">2.7.7.-</ecNumber>
    </alternativeName>
</protein>
<gene>
    <name evidence="8" type="primary">ydiU</name>
    <name evidence="8" type="synonym">selO</name>
    <name evidence="10" type="ORF">BN381_130228</name>
</gene>